<dbReference type="GO" id="GO:0036064">
    <property type="term" value="C:ciliary basal body"/>
    <property type="evidence" value="ECO:0007669"/>
    <property type="project" value="TreeGrafter"/>
</dbReference>
<feature type="non-terminal residue" evidence="1">
    <location>
        <position position="1"/>
    </location>
</feature>
<protein>
    <submittedName>
        <fullName evidence="1">CEP78 protein</fullName>
    </submittedName>
</protein>
<dbReference type="EMBL" id="JAANHZ010000232">
    <property type="protein sequence ID" value="KAG5313849.1"/>
    <property type="molecule type" value="Genomic_DNA"/>
</dbReference>
<dbReference type="PANTHER" id="PTHR24110">
    <property type="entry name" value="CENTROSOMAL PROTEIN OF 78 KDA"/>
    <property type="match status" value="1"/>
</dbReference>
<dbReference type="SUPFAM" id="SSF52047">
    <property type="entry name" value="RNI-like"/>
    <property type="match status" value="1"/>
</dbReference>
<dbReference type="Pfam" id="PF13516">
    <property type="entry name" value="LRR_6"/>
    <property type="match status" value="2"/>
</dbReference>
<keyword evidence="2" id="KW-1185">Reference proteome</keyword>
<dbReference type="AlphaFoldDB" id="A0A836JH95"/>
<proteinExistence type="predicted"/>
<gene>
    <name evidence="1" type="ORF">G6Z75_0005093</name>
</gene>
<feature type="non-terminal residue" evidence="1">
    <location>
        <position position="551"/>
    </location>
</feature>
<dbReference type="InterPro" id="IPR032675">
    <property type="entry name" value="LRR_dom_sf"/>
</dbReference>
<organism evidence="1 2">
    <name type="scientific">Acromyrmex insinuator</name>
    <dbReference type="NCBI Taxonomy" id="230686"/>
    <lineage>
        <taxon>Eukaryota</taxon>
        <taxon>Metazoa</taxon>
        <taxon>Ecdysozoa</taxon>
        <taxon>Arthropoda</taxon>
        <taxon>Hexapoda</taxon>
        <taxon>Insecta</taxon>
        <taxon>Pterygota</taxon>
        <taxon>Neoptera</taxon>
        <taxon>Endopterygota</taxon>
        <taxon>Hymenoptera</taxon>
        <taxon>Apocrita</taxon>
        <taxon>Aculeata</taxon>
        <taxon>Formicoidea</taxon>
        <taxon>Formicidae</taxon>
        <taxon>Myrmicinae</taxon>
        <taxon>Acromyrmex</taxon>
    </lineage>
</organism>
<dbReference type="Gene3D" id="3.80.10.10">
    <property type="entry name" value="Ribonuclease Inhibitor"/>
    <property type="match status" value="2"/>
</dbReference>
<dbReference type="InterPro" id="IPR001611">
    <property type="entry name" value="Leu-rich_rpt"/>
</dbReference>
<comment type="caution">
    <text evidence="1">The sequence shown here is derived from an EMBL/GenBank/DDBJ whole genome shotgun (WGS) entry which is preliminary data.</text>
</comment>
<dbReference type="PANTHER" id="PTHR24110:SF3">
    <property type="entry name" value="CENTROSOMAL PROTEIN OF 78 KDA"/>
    <property type="match status" value="1"/>
</dbReference>
<reference evidence="1" key="1">
    <citation type="submission" date="2020-02" db="EMBL/GenBank/DDBJ databases">
        <title>Relaxed selection underlies rapid genomic changes in the transitions from sociality to social parasitism in ants.</title>
        <authorList>
            <person name="Bi X."/>
        </authorList>
    </citation>
    <scope>NUCLEOTIDE SEQUENCE</scope>
    <source>
        <strain evidence="1">BGI-DK2013a</strain>
        <tissue evidence="1">Whole body</tissue>
    </source>
</reference>
<dbReference type="GO" id="GO:0044782">
    <property type="term" value="P:cilium organization"/>
    <property type="evidence" value="ECO:0007669"/>
    <property type="project" value="TreeGrafter"/>
</dbReference>
<accession>A0A836JH95</accession>
<sequence>MQNCEEKSFNGLFEYTYKVLCREKNVKPLPIQMYLQKNYLRFCADYINLKDWLPLLNSIMKDRSLSEIYVYSQCRNKKIREKMDTKEKLMKLWHFTRTFRRCTRKDRRQPVLYTNCLLQCFVHSIADCLKNSLMITSLILDGIPLAPKYLRILADGLINNRNLRNLSLARCRIGDMGCYMLLESLQCNLNLHVLNLSSCCLTNRSATCLSFFFKKRKADLLQNVWKESTLPHDARTTKEEGLQVLILDKNYRFNDIGLKQLIRILKNDFWLKTLCLRCCGITQRGGEIVLELLQTNSVLTQIDLRDNEVSANILQIIRKFLKKRKNKGERIPMKKRLLNHNHSLVQDIVPKNRSCQHASKENRFLKTQIHAQIKMKKDSILQMQKTRHVCKLKRSDKKYTLHTAVNKNHIKCYKADELKNRLSLMIEHNQNLIRDLETSTNFLLEERDRRLSAEEVYHKIQPRLRDLKNKIAMQNSIQSNMRYENQVYANLQNVFNDLKISTNGKILRVDESLSEKANENKIKSNVCYNKNQPFKDDKIVQFFHRRHNCPT</sequence>
<dbReference type="GO" id="GO:0005813">
    <property type="term" value="C:centrosome"/>
    <property type="evidence" value="ECO:0007669"/>
    <property type="project" value="TreeGrafter"/>
</dbReference>
<evidence type="ECO:0000313" key="1">
    <source>
        <dbReference type="EMBL" id="KAG5313849.1"/>
    </source>
</evidence>
<dbReference type="SMART" id="SM00368">
    <property type="entry name" value="LRR_RI"/>
    <property type="match status" value="4"/>
</dbReference>
<evidence type="ECO:0000313" key="2">
    <source>
        <dbReference type="Proteomes" id="UP000667349"/>
    </source>
</evidence>
<dbReference type="Proteomes" id="UP000667349">
    <property type="component" value="Unassembled WGS sequence"/>
</dbReference>
<name>A0A836JH95_9HYME</name>